<feature type="non-terminal residue" evidence="2">
    <location>
        <position position="354"/>
    </location>
</feature>
<sequence>MDYITILGYVDTINGIVILAQMVLDTLAEYQHNTQLQKERRASLRACCNYLKLIQRSVYESNSLRHSEKRFKLCEKASADTKAAEEFADEFIELITSEQLSPEQIYNADETGLFWQYVPRNTLATSTEKLNESEGKDQDESSELPEGHEPDFPLADLARLDEMINRPRWVVPVLPKGELEVLLDAAINLSKLESANDTKPKKSNKKKIKITIPDDMPILIEMNDDVKSKYLMEAINKYGVEKVFTILTALKPSPAQSFDEERKRTRADELPDNKNTDKGWKTPKKTVKRPEKIKPMKIEQSNRFQILQIQTENLEAGASSEVLPPPIVLPNDECDWIERDEVFRKTVKMNMNLT</sequence>
<feature type="compositionally biased region" description="Basic and acidic residues" evidence="1">
    <location>
        <begin position="259"/>
        <end position="280"/>
    </location>
</feature>
<protein>
    <submittedName>
        <fullName evidence="2">Putative ubiquitin carboxyl-terminal hydrolase FAF-X</fullName>
    </submittedName>
</protein>
<dbReference type="EMBL" id="KK114486">
    <property type="protein sequence ID" value="KFM62551.1"/>
    <property type="molecule type" value="Genomic_DNA"/>
</dbReference>
<feature type="compositionally biased region" description="Basic and acidic residues" evidence="1">
    <location>
        <begin position="129"/>
        <end position="151"/>
    </location>
</feature>
<name>A0A087TBR2_STEMI</name>
<gene>
    <name evidence="2" type="ORF">X975_20009</name>
</gene>
<feature type="region of interest" description="Disordered" evidence="1">
    <location>
        <begin position="127"/>
        <end position="152"/>
    </location>
</feature>
<evidence type="ECO:0000313" key="3">
    <source>
        <dbReference type="Proteomes" id="UP000054359"/>
    </source>
</evidence>
<evidence type="ECO:0000313" key="2">
    <source>
        <dbReference type="EMBL" id="KFM62551.1"/>
    </source>
</evidence>
<dbReference type="GO" id="GO:0016787">
    <property type="term" value="F:hydrolase activity"/>
    <property type="evidence" value="ECO:0007669"/>
    <property type="project" value="UniProtKB-KW"/>
</dbReference>
<keyword evidence="3" id="KW-1185">Reference proteome</keyword>
<reference evidence="2 3" key="1">
    <citation type="submission" date="2013-11" db="EMBL/GenBank/DDBJ databases">
        <title>Genome sequencing of Stegodyphus mimosarum.</title>
        <authorList>
            <person name="Bechsgaard J."/>
        </authorList>
    </citation>
    <scope>NUCLEOTIDE SEQUENCE [LARGE SCALE GENOMIC DNA]</scope>
</reference>
<dbReference type="STRING" id="407821.A0A087TBR2"/>
<accession>A0A087TBR2</accession>
<proteinExistence type="predicted"/>
<organism evidence="2 3">
    <name type="scientific">Stegodyphus mimosarum</name>
    <name type="common">African social velvet spider</name>
    <dbReference type="NCBI Taxonomy" id="407821"/>
    <lineage>
        <taxon>Eukaryota</taxon>
        <taxon>Metazoa</taxon>
        <taxon>Ecdysozoa</taxon>
        <taxon>Arthropoda</taxon>
        <taxon>Chelicerata</taxon>
        <taxon>Arachnida</taxon>
        <taxon>Araneae</taxon>
        <taxon>Araneomorphae</taxon>
        <taxon>Entelegynae</taxon>
        <taxon>Eresoidea</taxon>
        <taxon>Eresidae</taxon>
        <taxon>Stegodyphus</taxon>
    </lineage>
</organism>
<dbReference type="Proteomes" id="UP000054359">
    <property type="component" value="Unassembled WGS sequence"/>
</dbReference>
<dbReference type="AlphaFoldDB" id="A0A087TBR2"/>
<dbReference type="OrthoDB" id="289038at2759"/>
<evidence type="ECO:0000256" key="1">
    <source>
        <dbReference type="SAM" id="MobiDB-lite"/>
    </source>
</evidence>
<feature type="region of interest" description="Disordered" evidence="1">
    <location>
        <begin position="255"/>
        <end position="289"/>
    </location>
</feature>
<keyword evidence="2" id="KW-0378">Hydrolase</keyword>